<evidence type="ECO:0000256" key="1">
    <source>
        <dbReference type="SAM" id="MobiDB-lite"/>
    </source>
</evidence>
<feature type="compositionally biased region" description="Polar residues" evidence="1">
    <location>
        <begin position="67"/>
        <end position="87"/>
    </location>
</feature>
<keyword evidence="3" id="KW-1185">Reference proteome</keyword>
<dbReference type="Proteomes" id="UP001558613">
    <property type="component" value="Unassembled WGS sequence"/>
</dbReference>
<dbReference type="EMBL" id="JAYMGO010000002">
    <property type="protein sequence ID" value="KAL1279837.1"/>
    <property type="molecule type" value="Genomic_DNA"/>
</dbReference>
<evidence type="ECO:0000313" key="3">
    <source>
        <dbReference type="Proteomes" id="UP001558613"/>
    </source>
</evidence>
<comment type="caution">
    <text evidence="2">The sequence shown here is derived from an EMBL/GenBank/DDBJ whole genome shotgun (WGS) entry which is preliminary data.</text>
</comment>
<sequence>MPAPSRKTRIKGLRATAGRVNWKEDGEQAHTGCPFRWRPDHICWGRASRAVRHSGASGAGDTDHPHTLSSTAPRCSRYTSSSVSKMR</sequence>
<feature type="region of interest" description="Disordered" evidence="1">
    <location>
        <begin position="49"/>
        <end position="87"/>
    </location>
</feature>
<protein>
    <submittedName>
        <fullName evidence="2">Uncharacterized protein</fullName>
    </submittedName>
</protein>
<evidence type="ECO:0000313" key="2">
    <source>
        <dbReference type="EMBL" id="KAL1279837.1"/>
    </source>
</evidence>
<accession>A0ABR3NSV5</accession>
<reference evidence="2 3" key="1">
    <citation type="submission" date="2023-09" db="EMBL/GenBank/DDBJ databases">
        <authorList>
            <person name="Wang M."/>
        </authorList>
    </citation>
    <scope>NUCLEOTIDE SEQUENCE [LARGE SCALE GENOMIC DNA]</scope>
    <source>
        <strain evidence="2">GT-2023</strain>
        <tissue evidence="2">Liver</tissue>
    </source>
</reference>
<name>A0ABR3NSV5_9TELE</name>
<proteinExistence type="predicted"/>
<organism evidence="2 3">
    <name type="scientific">Cirrhinus molitorella</name>
    <name type="common">mud carp</name>
    <dbReference type="NCBI Taxonomy" id="172907"/>
    <lineage>
        <taxon>Eukaryota</taxon>
        <taxon>Metazoa</taxon>
        <taxon>Chordata</taxon>
        <taxon>Craniata</taxon>
        <taxon>Vertebrata</taxon>
        <taxon>Euteleostomi</taxon>
        <taxon>Actinopterygii</taxon>
        <taxon>Neopterygii</taxon>
        <taxon>Teleostei</taxon>
        <taxon>Ostariophysi</taxon>
        <taxon>Cypriniformes</taxon>
        <taxon>Cyprinidae</taxon>
        <taxon>Labeoninae</taxon>
        <taxon>Labeonini</taxon>
        <taxon>Cirrhinus</taxon>
    </lineage>
</organism>
<gene>
    <name evidence="2" type="ORF">QQF64_014437</name>
</gene>